<sequence>MKKTLFKWHSYLALFALLPICLISITGSILVFKVEIDRLLMPEVVTVTTEKQQRQSMDELQAYLESSLKDFHLGTWEIFDDKHEADRVYVIKRGTNDWYKVHLDPYAGKLLDEPHIHDDFYLTDWILKLHYTLLLNHRSFLNEHFGVMLGFIYALILLFLGISGLILQWRFIKKLFSVRWKAHLRVMLSDIHKFNGVVISPLLLIVAFTGAYFNFVEIYHEEIEHAHEEPTPVPMDTNFYSTGVSIDQQLNVIKQKMDRFEPTYLTFPFEPDGAFVWYGDVPDTSILTSQYATYMVFDRETGNYASHFDARQADLGYLTLDSFRRLHFGNFAGLTSKILWCITGLIPLILSITGIYMWLIRTRKIQVKRECR</sequence>
<name>A0ABY7AS65_9ALTE</name>
<keyword evidence="1" id="KW-0472">Membrane</keyword>
<accession>A0ABY7AS65</accession>
<protein>
    <submittedName>
        <fullName evidence="2">PepSY domain-containing protein</fullName>
    </submittedName>
</protein>
<evidence type="ECO:0000256" key="1">
    <source>
        <dbReference type="SAM" id="Phobius"/>
    </source>
</evidence>
<keyword evidence="3" id="KW-1185">Reference proteome</keyword>
<dbReference type="PANTHER" id="PTHR34219:SF8">
    <property type="entry name" value="PEPSY DOMAIN-CONTAINING PROTEIN"/>
    <property type="match status" value="1"/>
</dbReference>
<keyword evidence="1" id="KW-1133">Transmembrane helix</keyword>
<dbReference type="RefSeq" id="WP_268077058.1">
    <property type="nucleotide sequence ID" value="NZ_CP109967.1"/>
</dbReference>
<reference evidence="2" key="1">
    <citation type="submission" date="2022-10" db="EMBL/GenBank/DDBJ databases">
        <title>Catenovulum adriacola sp. nov. isolated in the Harbour of Susak.</title>
        <authorList>
            <person name="Schoch T."/>
            <person name="Reich S.J."/>
            <person name="Stoeferle S."/>
            <person name="Flaiz M."/>
            <person name="Kazda M."/>
            <person name="Riedel C.U."/>
            <person name="Duerre P."/>
        </authorList>
    </citation>
    <scope>NUCLEOTIDE SEQUENCE</scope>
    <source>
        <strain evidence="2">TS8</strain>
        <plasmid evidence="2">pCadTS8_2</plasmid>
    </source>
</reference>
<evidence type="ECO:0000313" key="3">
    <source>
        <dbReference type="Proteomes" id="UP001163726"/>
    </source>
</evidence>
<dbReference type="InterPro" id="IPR005625">
    <property type="entry name" value="PepSY-ass_TM"/>
</dbReference>
<dbReference type="Pfam" id="PF03929">
    <property type="entry name" value="PepSY_TM"/>
    <property type="match status" value="1"/>
</dbReference>
<dbReference type="Proteomes" id="UP001163726">
    <property type="component" value="Plasmid pCadTS8_2"/>
</dbReference>
<evidence type="ECO:0000313" key="2">
    <source>
        <dbReference type="EMBL" id="WAJ72324.1"/>
    </source>
</evidence>
<proteinExistence type="predicted"/>
<feature type="transmembrane region" description="Helical" evidence="1">
    <location>
        <begin position="193"/>
        <end position="213"/>
    </location>
</feature>
<feature type="transmembrane region" description="Helical" evidence="1">
    <location>
        <begin position="12"/>
        <end position="32"/>
    </location>
</feature>
<feature type="transmembrane region" description="Helical" evidence="1">
    <location>
        <begin position="337"/>
        <end position="359"/>
    </location>
</feature>
<dbReference type="EMBL" id="CP109967">
    <property type="protein sequence ID" value="WAJ72324.1"/>
    <property type="molecule type" value="Genomic_DNA"/>
</dbReference>
<organism evidence="2 3">
    <name type="scientific">Catenovulum adriaticum</name>
    <dbReference type="NCBI Taxonomy" id="2984846"/>
    <lineage>
        <taxon>Bacteria</taxon>
        <taxon>Pseudomonadati</taxon>
        <taxon>Pseudomonadota</taxon>
        <taxon>Gammaproteobacteria</taxon>
        <taxon>Alteromonadales</taxon>
        <taxon>Alteromonadaceae</taxon>
        <taxon>Catenovulum</taxon>
    </lineage>
</organism>
<dbReference type="PANTHER" id="PTHR34219">
    <property type="entry name" value="IRON-REGULATED INNER MEMBRANE PROTEIN-RELATED"/>
    <property type="match status" value="1"/>
</dbReference>
<keyword evidence="2" id="KW-0614">Plasmid</keyword>
<feature type="transmembrane region" description="Helical" evidence="1">
    <location>
        <begin position="145"/>
        <end position="172"/>
    </location>
</feature>
<keyword evidence="1" id="KW-0812">Transmembrane</keyword>
<geneLocation type="plasmid" evidence="2 3">
    <name>pCadTS8_2</name>
</geneLocation>
<gene>
    <name evidence="2" type="ORF">OLW01_16420</name>
</gene>